<protein>
    <submittedName>
        <fullName evidence="2">Uncharacterized protein</fullName>
    </submittedName>
</protein>
<evidence type="ECO:0000313" key="2">
    <source>
        <dbReference type="EMBL" id="KAH9375162.1"/>
    </source>
</evidence>
<organism evidence="2 3">
    <name type="scientific">Haemaphysalis longicornis</name>
    <name type="common">Bush tick</name>
    <dbReference type="NCBI Taxonomy" id="44386"/>
    <lineage>
        <taxon>Eukaryota</taxon>
        <taxon>Metazoa</taxon>
        <taxon>Ecdysozoa</taxon>
        <taxon>Arthropoda</taxon>
        <taxon>Chelicerata</taxon>
        <taxon>Arachnida</taxon>
        <taxon>Acari</taxon>
        <taxon>Parasitiformes</taxon>
        <taxon>Ixodida</taxon>
        <taxon>Ixodoidea</taxon>
        <taxon>Ixodidae</taxon>
        <taxon>Haemaphysalinae</taxon>
        <taxon>Haemaphysalis</taxon>
    </lineage>
</organism>
<comment type="caution">
    <text evidence="2">The sequence shown here is derived from an EMBL/GenBank/DDBJ whole genome shotgun (WGS) entry which is preliminary data.</text>
</comment>
<sequence length="109" mass="11629">MRQTKTTRKGKMAGRDAGVWWHNTLKGQAHATTAGPPGSRSSWAAEIREAANTIRAAIEAAGASKMAVSQQRSRSEGSTSRFQGLKASRRVRSSERSPRGSGNAPHTAL</sequence>
<name>A0A9J6GJ02_HAELO</name>
<feature type="compositionally biased region" description="Basic residues" evidence="1">
    <location>
        <begin position="1"/>
        <end position="12"/>
    </location>
</feature>
<evidence type="ECO:0000256" key="1">
    <source>
        <dbReference type="SAM" id="MobiDB-lite"/>
    </source>
</evidence>
<proteinExistence type="predicted"/>
<keyword evidence="3" id="KW-1185">Reference proteome</keyword>
<reference evidence="2 3" key="1">
    <citation type="journal article" date="2020" name="Cell">
        <title>Large-Scale Comparative Analyses of Tick Genomes Elucidate Their Genetic Diversity and Vector Capacities.</title>
        <authorList>
            <consortium name="Tick Genome and Microbiome Consortium (TIGMIC)"/>
            <person name="Jia N."/>
            <person name="Wang J."/>
            <person name="Shi W."/>
            <person name="Du L."/>
            <person name="Sun Y."/>
            <person name="Zhan W."/>
            <person name="Jiang J.F."/>
            <person name="Wang Q."/>
            <person name="Zhang B."/>
            <person name="Ji P."/>
            <person name="Bell-Sakyi L."/>
            <person name="Cui X.M."/>
            <person name="Yuan T.T."/>
            <person name="Jiang B.G."/>
            <person name="Yang W.F."/>
            <person name="Lam T.T."/>
            <person name="Chang Q.C."/>
            <person name="Ding S.J."/>
            <person name="Wang X.J."/>
            <person name="Zhu J.G."/>
            <person name="Ruan X.D."/>
            <person name="Zhao L."/>
            <person name="Wei J.T."/>
            <person name="Ye R.Z."/>
            <person name="Que T.C."/>
            <person name="Du C.H."/>
            <person name="Zhou Y.H."/>
            <person name="Cheng J.X."/>
            <person name="Dai P.F."/>
            <person name="Guo W.B."/>
            <person name="Han X.H."/>
            <person name="Huang E.J."/>
            <person name="Li L.F."/>
            <person name="Wei W."/>
            <person name="Gao Y.C."/>
            <person name="Liu J.Z."/>
            <person name="Shao H.Z."/>
            <person name="Wang X."/>
            <person name="Wang C.C."/>
            <person name="Yang T.C."/>
            <person name="Huo Q.B."/>
            <person name="Li W."/>
            <person name="Chen H.Y."/>
            <person name="Chen S.E."/>
            <person name="Zhou L.G."/>
            <person name="Ni X.B."/>
            <person name="Tian J.H."/>
            <person name="Sheng Y."/>
            <person name="Liu T."/>
            <person name="Pan Y.S."/>
            <person name="Xia L.Y."/>
            <person name="Li J."/>
            <person name="Zhao F."/>
            <person name="Cao W.C."/>
        </authorList>
    </citation>
    <scope>NUCLEOTIDE SEQUENCE [LARGE SCALE GENOMIC DNA]</scope>
    <source>
        <strain evidence="2">HaeL-2018</strain>
    </source>
</reference>
<dbReference type="EMBL" id="JABSTR010000007">
    <property type="protein sequence ID" value="KAH9375162.1"/>
    <property type="molecule type" value="Genomic_DNA"/>
</dbReference>
<dbReference type="Proteomes" id="UP000821853">
    <property type="component" value="Chromosome 5"/>
</dbReference>
<feature type="region of interest" description="Disordered" evidence="1">
    <location>
        <begin position="1"/>
        <end position="42"/>
    </location>
</feature>
<dbReference type="VEuPathDB" id="VectorBase:HLOH_063572"/>
<gene>
    <name evidence="2" type="ORF">HPB48_017122</name>
</gene>
<accession>A0A9J6GJ02</accession>
<evidence type="ECO:0000313" key="3">
    <source>
        <dbReference type="Proteomes" id="UP000821853"/>
    </source>
</evidence>
<feature type="compositionally biased region" description="Polar residues" evidence="1">
    <location>
        <begin position="67"/>
        <end position="82"/>
    </location>
</feature>
<dbReference type="AlphaFoldDB" id="A0A9J6GJ02"/>
<feature type="region of interest" description="Disordered" evidence="1">
    <location>
        <begin position="61"/>
        <end position="109"/>
    </location>
</feature>